<organism evidence="2 3">
    <name type="scientific">Cannabis sativa</name>
    <name type="common">Hemp</name>
    <name type="synonym">Marijuana</name>
    <dbReference type="NCBI Taxonomy" id="3483"/>
    <lineage>
        <taxon>Eukaryota</taxon>
        <taxon>Viridiplantae</taxon>
        <taxon>Streptophyta</taxon>
        <taxon>Embryophyta</taxon>
        <taxon>Tracheophyta</taxon>
        <taxon>Spermatophyta</taxon>
        <taxon>Magnoliopsida</taxon>
        <taxon>eudicotyledons</taxon>
        <taxon>Gunneridae</taxon>
        <taxon>Pentapetalae</taxon>
        <taxon>rosids</taxon>
        <taxon>fabids</taxon>
        <taxon>Rosales</taxon>
        <taxon>Cannabaceae</taxon>
        <taxon>Cannabis</taxon>
    </lineage>
</organism>
<gene>
    <name evidence="2" type="primary">LOC115715648</name>
</gene>
<dbReference type="OrthoDB" id="674805at2759"/>
<keyword evidence="3" id="KW-1185">Reference proteome</keyword>
<dbReference type="AlphaFoldDB" id="A0A803PMY1"/>
<protein>
    <submittedName>
        <fullName evidence="2">Uncharacterized protein</fullName>
    </submittedName>
</protein>
<dbReference type="EnsemblPlants" id="evm.model.05.1809.1.5bd9b13a">
    <property type="protein sequence ID" value="cds.evm.model.05.1809.1.5bd9b13a"/>
    <property type="gene ID" value="evm.TU.05.1809"/>
</dbReference>
<dbReference type="SMART" id="SM00248">
    <property type="entry name" value="ANK"/>
    <property type="match status" value="5"/>
</dbReference>
<accession>A0A803PMY1</accession>
<dbReference type="Gramene" id="evm.model.05.1809.1.5bd9b13a">
    <property type="protein sequence ID" value="cds.evm.model.05.1809.1.5bd9b13a"/>
    <property type="gene ID" value="evm.TU.05.1809"/>
</dbReference>
<dbReference type="SUPFAM" id="SSF48403">
    <property type="entry name" value="Ankyrin repeat"/>
    <property type="match status" value="1"/>
</dbReference>
<dbReference type="GeneID" id="115715648"/>
<sequence length="287" mass="32727">MENHAGDLSSEIHQSILEELEDAAREGDNDKIYILIRKDPYLLDRIDAISFVDTPMHISASYDNASFTMEMMRLKPSFARKQNPDGFTPMHLALKNWRTRILHRLIEADTQLVRVKGKEGRTLLHCAVERDDQSRSIDIINYVLLACPQAIEDVTIYQDNVLHIAVKRGKYDVFQWLVKWILNNWESSQELKKQILNGKNGEGNTVLHIAALKNAPEIVEALIKCGIDANTKNLKGETALDISKRQDYSLLNGNSEVRSMLSMVTNAYSSSESTENQMMLMMIMMKI</sequence>
<dbReference type="EnsemblPlants" id="evm.model.05.1809">
    <property type="protein sequence ID" value="cds.evm.model.05.1809"/>
    <property type="gene ID" value="evm.TU.05.1809"/>
</dbReference>
<dbReference type="PROSITE" id="PS50297">
    <property type="entry name" value="ANK_REP_REGION"/>
    <property type="match status" value="1"/>
</dbReference>
<dbReference type="InterPro" id="IPR036770">
    <property type="entry name" value="Ankyrin_rpt-contain_sf"/>
</dbReference>
<evidence type="ECO:0000256" key="1">
    <source>
        <dbReference type="PROSITE-ProRule" id="PRU00023"/>
    </source>
</evidence>
<name>A0A803PMY1_CANSA</name>
<dbReference type="InterPro" id="IPR002110">
    <property type="entry name" value="Ankyrin_rpt"/>
</dbReference>
<proteinExistence type="predicted"/>
<feature type="repeat" description="ANK" evidence="1">
    <location>
        <begin position="202"/>
        <end position="234"/>
    </location>
</feature>
<evidence type="ECO:0000313" key="3">
    <source>
        <dbReference type="Proteomes" id="UP000596661"/>
    </source>
</evidence>
<dbReference type="PANTHER" id="PTHR24128:SF24">
    <property type="entry name" value="ANKYRIN REPEAT PROTEIN"/>
    <property type="match status" value="1"/>
</dbReference>
<dbReference type="PANTHER" id="PTHR24128">
    <property type="entry name" value="HOMEOBOX PROTEIN WARIAI"/>
    <property type="match status" value="1"/>
</dbReference>
<dbReference type="Proteomes" id="UP000596661">
    <property type="component" value="Chromosome 5"/>
</dbReference>
<dbReference type="EMBL" id="UZAU01000545">
    <property type="status" value="NOT_ANNOTATED_CDS"/>
    <property type="molecule type" value="Genomic_DNA"/>
</dbReference>
<dbReference type="Gramene" id="evm.model.05.1809">
    <property type="protein sequence ID" value="cds.evm.model.05.1809"/>
    <property type="gene ID" value="evm.TU.05.1809"/>
</dbReference>
<reference evidence="2" key="2">
    <citation type="submission" date="2021-03" db="UniProtKB">
        <authorList>
            <consortium name="EnsemblPlants"/>
        </authorList>
    </citation>
    <scope>IDENTIFICATION</scope>
</reference>
<dbReference type="RefSeq" id="XP_030500169.1">
    <property type="nucleotide sequence ID" value="XM_030644309.2"/>
</dbReference>
<keyword evidence="1" id="KW-0040">ANK repeat</keyword>
<dbReference type="OMA" id="NRFEAFQ"/>
<dbReference type="PROSITE" id="PS50088">
    <property type="entry name" value="ANK_REPEAT"/>
    <property type="match status" value="1"/>
</dbReference>
<dbReference type="Pfam" id="PF13857">
    <property type="entry name" value="Ank_5"/>
    <property type="match status" value="1"/>
</dbReference>
<reference evidence="2 3" key="1">
    <citation type="submission" date="2018-11" db="EMBL/GenBank/DDBJ databases">
        <authorList>
            <person name="Grassa J C."/>
        </authorList>
    </citation>
    <scope>NUCLEOTIDE SEQUENCE [LARGE SCALE GENOMIC DNA]</scope>
</reference>
<evidence type="ECO:0000313" key="2">
    <source>
        <dbReference type="EnsemblPlants" id="cds.evm.model.05.1809"/>
    </source>
</evidence>
<dbReference type="KEGG" id="csav:115715648"/>
<dbReference type="Gene3D" id="1.25.40.20">
    <property type="entry name" value="Ankyrin repeat-containing domain"/>
    <property type="match status" value="2"/>
</dbReference>
<accession>A0A803PMY2</accession>